<dbReference type="AlphaFoldDB" id="A0A517Q3W5"/>
<protein>
    <submittedName>
        <fullName evidence="4">Doubled CXXCH motif</fullName>
    </submittedName>
</protein>
<keyword evidence="5" id="KW-1185">Reference proteome</keyword>
<dbReference type="SUPFAM" id="SSF48695">
    <property type="entry name" value="Multiheme cytochromes"/>
    <property type="match status" value="2"/>
</dbReference>
<keyword evidence="2" id="KW-0812">Transmembrane</keyword>
<keyword evidence="2" id="KW-1133">Transmembrane helix</keyword>
<feature type="region of interest" description="Disordered" evidence="1">
    <location>
        <begin position="484"/>
        <end position="510"/>
    </location>
</feature>
<feature type="compositionally biased region" description="Polar residues" evidence="1">
    <location>
        <begin position="484"/>
        <end position="498"/>
    </location>
</feature>
<gene>
    <name evidence="4" type="ORF">Enr10x_16150</name>
</gene>
<dbReference type="Pfam" id="PF09699">
    <property type="entry name" value="Paired_CXXCH_1"/>
    <property type="match status" value="1"/>
</dbReference>
<evidence type="ECO:0000313" key="4">
    <source>
        <dbReference type="EMBL" id="QDT26314.1"/>
    </source>
</evidence>
<accession>A0A517Q3W5</accession>
<name>A0A517Q3W5_9PLAN</name>
<keyword evidence="2" id="KW-0472">Membrane</keyword>
<dbReference type="Proteomes" id="UP000315647">
    <property type="component" value="Chromosome"/>
</dbReference>
<dbReference type="RefSeq" id="WP_145448657.1">
    <property type="nucleotide sequence ID" value="NZ_CP037421.1"/>
</dbReference>
<dbReference type="Gene3D" id="1.10.1130.10">
    <property type="entry name" value="Flavocytochrome C3, Chain A"/>
    <property type="match status" value="1"/>
</dbReference>
<feature type="domain" description="Doubled CXXCH motif" evidence="3">
    <location>
        <begin position="310"/>
        <end position="342"/>
    </location>
</feature>
<dbReference type="Gene3D" id="3.90.10.10">
    <property type="entry name" value="Cytochrome C3"/>
    <property type="match status" value="2"/>
</dbReference>
<evidence type="ECO:0000313" key="5">
    <source>
        <dbReference type="Proteomes" id="UP000315647"/>
    </source>
</evidence>
<organism evidence="4 5">
    <name type="scientific">Gimesia panareensis</name>
    <dbReference type="NCBI Taxonomy" id="2527978"/>
    <lineage>
        <taxon>Bacteria</taxon>
        <taxon>Pseudomonadati</taxon>
        <taxon>Planctomycetota</taxon>
        <taxon>Planctomycetia</taxon>
        <taxon>Planctomycetales</taxon>
        <taxon>Planctomycetaceae</taxon>
        <taxon>Gimesia</taxon>
    </lineage>
</organism>
<dbReference type="InterPro" id="IPR010177">
    <property type="entry name" value="Paired_CXXCH_1"/>
</dbReference>
<evidence type="ECO:0000256" key="2">
    <source>
        <dbReference type="SAM" id="Phobius"/>
    </source>
</evidence>
<proteinExistence type="predicted"/>
<reference evidence="4 5" key="1">
    <citation type="submission" date="2019-03" db="EMBL/GenBank/DDBJ databases">
        <title>Deep-cultivation of Planctomycetes and their phenomic and genomic characterization uncovers novel biology.</title>
        <authorList>
            <person name="Wiegand S."/>
            <person name="Jogler M."/>
            <person name="Boedeker C."/>
            <person name="Pinto D."/>
            <person name="Vollmers J."/>
            <person name="Rivas-Marin E."/>
            <person name="Kohn T."/>
            <person name="Peeters S.H."/>
            <person name="Heuer A."/>
            <person name="Rast P."/>
            <person name="Oberbeckmann S."/>
            <person name="Bunk B."/>
            <person name="Jeske O."/>
            <person name="Meyerdierks A."/>
            <person name="Storesund J.E."/>
            <person name="Kallscheuer N."/>
            <person name="Luecker S."/>
            <person name="Lage O.M."/>
            <person name="Pohl T."/>
            <person name="Merkel B.J."/>
            <person name="Hornburger P."/>
            <person name="Mueller R.-W."/>
            <person name="Bruemmer F."/>
            <person name="Labrenz M."/>
            <person name="Spormann A.M."/>
            <person name="Op den Camp H."/>
            <person name="Overmann J."/>
            <person name="Amann R."/>
            <person name="Jetten M.S.M."/>
            <person name="Mascher T."/>
            <person name="Medema M.H."/>
            <person name="Devos D.P."/>
            <person name="Kaster A.-K."/>
            <person name="Ovreas L."/>
            <person name="Rohde M."/>
            <person name="Galperin M.Y."/>
            <person name="Jogler C."/>
        </authorList>
    </citation>
    <scope>NUCLEOTIDE SEQUENCE [LARGE SCALE GENOMIC DNA]</scope>
    <source>
        <strain evidence="4 5">Enr10</strain>
    </source>
</reference>
<feature type="transmembrane region" description="Helical" evidence="2">
    <location>
        <begin position="100"/>
        <end position="118"/>
    </location>
</feature>
<dbReference type="InterPro" id="IPR036280">
    <property type="entry name" value="Multihaem_cyt_sf"/>
</dbReference>
<evidence type="ECO:0000259" key="3">
    <source>
        <dbReference type="Pfam" id="PF09699"/>
    </source>
</evidence>
<evidence type="ECO:0000256" key="1">
    <source>
        <dbReference type="SAM" id="MobiDB-lite"/>
    </source>
</evidence>
<sequence length="707" mass="78677">MTEPLQSFNWKDSNYERPGNDWVCGRMCELGQCCRLGPDSQGGCQVQSRCQPEKKGEKYVCTRSAVHGGKCKEGPTEEGMCCQADTSCQPHRSLAAKRRLLSCIATAAGVLFCLFLFGGSSPTPRLAPGDVTAAHAAIESDCQACHASAEGGLGHWMHTAFDSEGALKDSARCLRCHKELGENALFAHSLSADRLSEKTRQIQETVPPTATPFALELAAFTDPQSAKDQLTCATCHQEHHGRKAILTQLTDMQCQNCHVRQFNSFEHGHPGLGDYPYERRSRIYFDHNTHLNRYFVEDEFKRTMPGGIKPKSCQTCHTADASGRFMLTGTFEQTCSSCHESQIQDSEFPGVPFFALPVIPPAGKSDSVQWPRTTGVFETARLPRMMELLLSEDPDYQQAVQELGEIDYRRLDQLNESEQQALAQVGRAIRKLLYEVSIQGESALEQRLGKAGSAYLQMKPSIVPTLKQAQLLWFPDLISEMEQSKTAQKQATPAPTESQQKKQHFLPDSSGGWSISNSDFAIRYRPLGHADPLIKAWLDQAVQKDPRVLAQDQLWQIFSSPTASGTEATPGALASGRCLMCHTVDRNSQNGTARINWQPLKLTSAGEHFTRFSHRPHLAFGGRQNCETCHTLDPSGTDLTTVLQKHFFERDANNIFWKINDDPDQVCTSGFQPVNRQSCVTCHNRTTKTQSCLQCHQYHAHARVVEK</sequence>
<dbReference type="EMBL" id="CP037421">
    <property type="protein sequence ID" value="QDT26314.1"/>
    <property type="molecule type" value="Genomic_DNA"/>
</dbReference>